<feature type="transmembrane region" description="Helical" evidence="1">
    <location>
        <begin position="101"/>
        <end position="127"/>
    </location>
</feature>
<accession>A0A3D9UZZ6</accession>
<evidence type="ECO:0000313" key="2">
    <source>
        <dbReference type="EMBL" id="REF35078.1"/>
    </source>
</evidence>
<name>A0A3D9UZZ6_THECX</name>
<keyword evidence="1" id="KW-0812">Transmembrane</keyword>
<proteinExistence type="predicted"/>
<protein>
    <recommendedName>
        <fullName evidence="4">CDP-glycerol:poly(Glycerophosphate) glycerophosphotransferase</fullName>
    </recommendedName>
</protein>
<sequence length="636" mass="68173">MRTVQVTERIPAPDWGRLSFGLAAGLAVSYVLLVTAALLSAPWMFAVASLLAVAGEVLVGMRAPFAGWLAAHLGLGASWRGLVRALAVVVLLVRAGVPEGWYLPAFGGLLLVVVARTVGHALGVLVARKRKMPVVTRGVSLAPVRIPRAPHPLVGRHLDQSLTVPDLALLVGAAAATLTDSFVPFLVGAAVTLVALACAVGLLARAALAMRRITAARVHAAVDRALEKVAAEVALYFGGGPEALYQLEMWVETLERLDVPSLIIVRDRESFRRLGPTRIPVLCVEHGNVLMAQALPHLRLVLYVAHSVNNLHMLRRRGVRHVFIGHGDSDKPVTTNPFLKAYDEVWVSGPAARARFRSARLDLDERRVVEIGRPQLDGLVRRRPEPESTDPAPLTVLYAPTWEGYGDTPHQTSLGPCGVALVRLLLAESDVRVLYRPHPLAGTRDPVVARAHQEILELLGAEPLPEPVVPAEPYAKARDDLEIAACPAQMSRAEQVAALEVWASKRLAYRPDGPRHLVVAGPHVSLYACFAVADVLLSDVSSVITDFLACDRPYGVVNPAGLTAQEFAVRYPASRGGYLVDPDGHGLAQLLAAGRGEDDPAAAERAALRERLLGPPEPAALERMRKAVAASVSYVG</sequence>
<evidence type="ECO:0008006" key="4">
    <source>
        <dbReference type="Google" id="ProtNLM"/>
    </source>
</evidence>
<comment type="caution">
    <text evidence="2">The sequence shown here is derived from an EMBL/GenBank/DDBJ whole genome shotgun (WGS) entry which is preliminary data.</text>
</comment>
<dbReference type="OrthoDB" id="7806295at2"/>
<dbReference type="AlphaFoldDB" id="A0A3D9UZZ6"/>
<dbReference type="RefSeq" id="WP_115848924.1">
    <property type="nucleotide sequence ID" value="NZ_QTUC01000001.1"/>
</dbReference>
<feature type="transmembrane region" description="Helical" evidence="1">
    <location>
        <begin position="20"/>
        <end position="39"/>
    </location>
</feature>
<keyword evidence="1" id="KW-1133">Transmembrane helix</keyword>
<feature type="transmembrane region" description="Helical" evidence="1">
    <location>
        <begin position="185"/>
        <end position="208"/>
    </location>
</feature>
<gene>
    <name evidence="2" type="ORF">DFJ64_0449</name>
</gene>
<organism evidence="2 3">
    <name type="scientific">Thermasporomyces composti</name>
    <dbReference type="NCBI Taxonomy" id="696763"/>
    <lineage>
        <taxon>Bacteria</taxon>
        <taxon>Bacillati</taxon>
        <taxon>Actinomycetota</taxon>
        <taxon>Actinomycetes</taxon>
        <taxon>Propionibacteriales</taxon>
        <taxon>Nocardioidaceae</taxon>
        <taxon>Thermasporomyces</taxon>
    </lineage>
</organism>
<evidence type="ECO:0000313" key="3">
    <source>
        <dbReference type="Proteomes" id="UP000256485"/>
    </source>
</evidence>
<dbReference type="Gene3D" id="3.40.50.12580">
    <property type="match status" value="1"/>
</dbReference>
<feature type="transmembrane region" description="Helical" evidence="1">
    <location>
        <begin position="45"/>
        <end position="65"/>
    </location>
</feature>
<reference evidence="2 3" key="1">
    <citation type="submission" date="2018-08" db="EMBL/GenBank/DDBJ databases">
        <title>Sequencing the genomes of 1000 actinobacteria strains.</title>
        <authorList>
            <person name="Klenk H.-P."/>
        </authorList>
    </citation>
    <scope>NUCLEOTIDE SEQUENCE [LARGE SCALE GENOMIC DNA]</scope>
    <source>
        <strain evidence="2 3">DSM 22891</strain>
    </source>
</reference>
<dbReference type="EMBL" id="QTUC01000001">
    <property type="protein sequence ID" value="REF35078.1"/>
    <property type="molecule type" value="Genomic_DNA"/>
</dbReference>
<keyword evidence="3" id="KW-1185">Reference proteome</keyword>
<dbReference type="Proteomes" id="UP000256485">
    <property type="component" value="Unassembled WGS sequence"/>
</dbReference>
<feature type="transmembrane region" description="Helical" evidence="1">
    <location>
        <begin position="77"/>
        <end position="95"/>
    </location>
</feature>
<evidence type="ECO:0000256" key="1">
    <source>
        <dbReference type="SAM" id="Phobius"/>
    </source>
</evidence>
<keyword evidence="1" id="KW-0472">Membrane</keyword>
<dbReference type="InterPro" id="IPR043148">
    <property type="entry name" value="TagF_C"/>
</dbReference>